<dbReference type="InterPro" id="IPR038062">
    <property type="entry name" value="ScdA-like_N_sf"/>
</dbReference>
<comment type="caution">
    <text evidence="6">The sequence shown here is derived from an EMBL/GenBank/DDBJ whole genome shotgun (WGS) entry which is preliminary data.</text>
</comment>
<dbReference type="AlphaFoldDB" id="A0A844HW12"/>
<evidence type="ECO:0000256" key="3">
    <source>
        <dbReference type="ARBA" id="ARBA00022723"/>
    </source>
</evidence>
<gene>
    <name evidence="6" type="primary">ric</name>
    <name evidence="6" type="ORF">GL300_21100</name>
</gene>
<dbReference type="Gene3D" id="1.10.3910.10">
    <property type="entry name" value="SP0561-like"/>
    <property type="match status" value="1"/>
</dbReference>
<dbReference type="GO" id="GO:0005737">
    <property type="term" value="C:cytoplasm"/>
    <property type="evidence" value="ECO:0007669"/>
    <property type="project" value="UniProtKB-SubCell"/>
</dbReference>
<keyword evidence="3" id="KW-0479">Metal-binding</keyword>
<dbReference type="InterPro" id="IPR012312">
    <property type="entry name" value="Hemerythrin-like"/>
</dbReference>
<protein>
    <submittedName>
        <fullName evidence="6">Iron-sulfur cluster repair di-iron protein</fullName>
    </submittedName>
</protein>
<reference evidence="6 7" key="1">
    <citation type="submission" date="2019-11" db="EMBL/GenBank/DDBJ databases">
        <authorList>
            <person name="Dong K."/>
        </authorList>
    </citation>
    <scope>NUCLEOTIDE SEQUENCE [LARGE SCALE GENOMIC DNA]</scope>
    <source>
        <strain evidence="6 7">NBRC 112902</strain>
    </source>
</reference>
<dbReference type="Gene3D" id="1.20.120.520">
    <property type="entry name" value="nmb1532 protein domain like"/>
    <property type="match status" value="1"/>
</dbReference>
<dbReference type="GO" id="GO:0046872">
    <property type="term" value="F:metal ion binding"/>
    <property type="evidence" value="ECO:0007669"/>
    <property type="project" value="UniProtKB-KW"/>
</dbReference>
<evidence type="ECO:0000313" key="6">
    <source>
        <dbReference type="EMBL" id="MTH61711.1"/>
    </source>
</evidence>
<dbReference type="CDD" id="cd12108">
    <property type="entry name" value="Hr-like"/>
    <property type="match status" value="1"/>
</dbReference>
<keyword evidence="4" id="KW-0408">Iron</keyword>
<dbReference type="Pfam" id="PF04405">
    <property type="entry name" value="ScdA_N"/>
    <property type="match status" value="1"/>
</dbReference>
<dbReference type="Proteomes" id="UP000449846">
    <property type="component" value="Unassembled WGS sequence"/>
</dbReference>
<proteinExistence type="predicted"/>
<evidence type="ECO:0000256" key="4">
    <source>
        <dbReference type="ARBA" id="ARBA00023004"/>
    </source>
</evidence>
<dbReference type="OrthoDB" id="9797132at2"/>
<dbReference type="PANTHER" id="PTHR36438">
    <property type="entry name" value="IRON-SULFUR CLUSTER REPAIR PROTEIN YTFE"/>
    <property type="match status" value="1"/>
</dbReference>
<dbReference type="InterPro" id="IPR019903">
    <property type="entry name" value="RIC_family"/>
</dbReference>
<keyword evidence="7" id="KW-1185">Reference proteome</keyword>
<dbReference type="PANTHER" id="PTHR36438:SF1">
    <property type="entry name" value="IRON-SULFUR CLUSTER REPAIR PROTEIN YTFE"/>
    <property type="match status" value="1"/>
</dbReference>
<evidence type="ECO:0000256" key="1">
    <source>
        <dbReference type="ARBA" id="ARBA00004496"/>
    </source>
</evidence>
<dbReference type="EMBL" id="WMIG01000019">
    <property type="protein sequence ID" value="MTH61711.1"/>
    <property type="molecule type" value="Genomic_DNA"/>
</dbReference>
<keyword evidence="2" id="KW-0963">Cytoplasm</keyword>
<dbReference type="RefSeq" id="WP_155041669.1">
    <property type="nucleotide sequence ID" value="NZ_WMIG01000019.1"/>
</dbReference>
<name>A0A844HW12_9RHOB</name>
<dbReference type="SUPFAM" id="SSF140683">
    <property type="entry name" value="SP0561-like"/>
    <property type="match status" value="1"/>
</dbReference>
<organism evidence="6 7">
    <name type="scientific">Paracoccus litorisediminis</name>
    <dbReference type="NCBI Taxonomy" id="2006130"/>
    <lineage>
        <taxon>Bacteria</taxon>
        <taxon>Pseudomonadati</taxon>
        <taxon>Pseudomonadota</taxon>
        <taxon>Alphaproteobacteria</taxon>
        <taxon>Rhodobacterales</taxon>
        <taxon>Paracoccaceae</taxon>
        <taxon>Paracoccus</taxon>
    </lineage>
</organism>
<dbReference type="NCBIfam" id="TIGR03652">
    <property type="entry name" value="FeS_repair_RIC"/>
    <property type="match status" value="1"/>
</dbReference>
<accession>A0A844HW12</accession>
<dbReference type="Pfam" id="PF01814">
    <property type="entry name" value="Hemerythrin"/>
    <property type="match status" value="1"/>
</dbReference>
<evidence type="ECO:0000313" key="7">
    <source>
        <dbReference type="Proteomes" id="UP000449846"/>
    </source>
</evidence>
<evidence type="ECO:0000259" key="5">
    <source>
        <dbReference type="Pfam" id="PF01814"/>
    </source>
</evidence>
<comment type="subcellular location">
    <subcellularLocation>
        <location evidence="1">Cytoplasm</location>
    </subcellularLocation>
</comment>
<evidence type="ECO:0000256" key="2">
    <source>
        <dbReference type="ARBA" id="ARBA00022490"/>
    </source>
</evidence>
<feature type="domain" description="Hemerythrin-like" evidence="5">
    <location>
        <begin position="78"/>
        <end position="218"/>
    </location>
</feature>
<sequence length="221" mass="24107">MSDTLLAAETTVRDIAAKLPGAAEIFRNSEISFCCGGDLSLKQAAEKAGLDLAALTSRLQDLIDRAGRSAPQETPDLIRHILDRYHAAHREELDFLIQLANRVETVHGDQEEAPLGLTETMIALRDELENHMNMEEQILFPAILNGAGAHLAEPIRIMNEDHADATALLHRIEHLTNGLSLPIGACGSWTALYTGLHKLCDDVVAHIALEETVLFPRAVAV</sequence>